<dbReference type="Proteomes" id="UP001283361">
    <property type="component" value="Unassembled WGS sequence"/>
</dbReference>
<feature type="region of interest" description="Disordered" evidence="1">
    <location>
        <begin position="25"/>
        <end position="45"/>
    </location>
</feature>
<dbReference type="AlphaFoldDB" id="A0AAE0XM63"/>
<sequence>MSAPSGGLYTLEILIKGNNHPGPINVSGNNSSLTTLHNPRRPPFLPPSLANNRRFPEPHLFSSSSSKKLLVPPHNPRNNCFFSFALFLLPLKSHQEINNRPHAILYRPMEGKKVSSSELIKRDCGYHYESNAVKKKKRRQRPGLSWLVALLPFSEESAISTQPTMPLIEHLSALFETL</sequence>
<dbReference type="EMBL" id="JAWDGP010008052">
    <property type="protein sequence ID" value="KAK3696245.1"/>
    <property type="molecule type" value="Genomic_DNA"/>
</dbReference>
<gene>
    <name evidence="2" type="ORF">RRG08_027688</name>
</gene>
<accession>A0AAE0XM63</accession>
<name>A0AAE0XM63_9GAST</name>
<evidence type="ECO:0000313" key="3">
    <source>
        <dbReference type="Proteomes" id="UP001283361"/>
    </source>
</evidence>
<proteinExistence type="predicted"/>
<feature type="compositionally biased region" description="Polar residues" evidence="1">
    <location>
        <begin position="26"/>
        <end position="37"/>
    </location>
</feature>
<evidence type="ECO:0000256" key="1">
    <source>
        <dbReference type="SAM" id="MobiDB-lite"/>
    </source>
</evidence>
<protein>
    <submittedName>
        <fullName evidence="2">Uncharacterized protein</fullName>
    </submittedName>
</protein>
<comment type="caution">
    <text evidence="2">The sequence shown here is derived from an EMBL/GenBank/DDBJ whole genome shotgun (WGS) entry which is preliminary data.</text>
</comment>
<evidence type="ECO:0000313" key="2">
    <source>
        <dbReference type="EMBL" id="KAK3696245.1"/>
    </source>
</evidence>
<reference evidence="2" key="1">
    <citation type="journal article" date="2023" name="G3 (Bethesda)">
        <title>A reference genome for the long-term kleptoplast-retaining sea slug Elysia crispata morphotype clarki.</title>
        <authorList>
            <person name="Eastman K.E."/>
            <person name="Pendleton A.L."/>
            <person name="Shaikh M.A."/>
            <person name="Suttiyut T."/>
            <person name="Ogas R."/>
            <person name="Tomko P."/>
            <person name="Gavelis G."/>
            <person name="Widhalm J.R."/>
            <person name="Wisecaver J.H."/>
        </authorList>
    </citation>
    <scope>NUCLEOTIDE SEQUENCE</scope>
    <source>
        <strain evidence="2">ECLA1</strain>
    </source>
</reference>
<keyword evidence="3" id="KW-1185">Reference proteome</keyword>
<organism evidence="2 3">
    <name type="scientific">Elysia crispata</name>
    <name type="common">lettuce slug</name>
    <dbReference type="NCBI Taxonomy" id="231223"/>
    <lineage>
        <taxon>Eukaryota</taxon>
        <taxon>Metazoa</taxon>
        <taxon>Spiralia</taxon>
        <taxon>Lophotrochozoa</taxon>
        <taxon>Mollusca</taxon>
        <taxon>Gastropoda</taxon>
        <taxon>Heterobranchia</taxon>
        <taxon>Euthyneura</taxon>
        <taxon>Panpulmonata</taxon>
        <taxon>Sacoglossa</taxon>
        <taxon>Placobranchoidea</taxon>
        <taxon>Plakobranchidae</taxon>
        <taxon>Elysia</taxon>
    </lineage>
</organism>